<dbReference type="RefSeq" id="WP_071159311.1">
    <property type="nucleotide sequence ID" value="NZ_MBRJ01000048.1"/>
</dbReference>
<proteinExistence type="inferred from homology"/>
<keyword evidence="2 6" id="KW-0489">Methyltransferase</keyword>
<evidence type="ECO:0000313" key="7">
    <source>
        <dbReference type="EMBL" id="OHX42897.1"/>
    </source>
</evidence>
<organism evidence="7 8">
    <name type="scientific">Cytobacillus oceanisediminis</name>
    <dbReference type="NCBI Taxonomy" id="665099"/>
    <lineage>
        <taxon>Bacteria</taxon>
        <taxon>Bacillati</taxon>
        <taxon>Bacillota</taxon>
        <taxon>Bacilli</taxon>
        <taxon>Bacillales</taxon>
        <taxon>Bacillaceae</taxon>
        <taxon>Cytobacillus</taxon>
    </lineage>
</organism>
<reference evidence="7 8" key="1">
    <citation type="submission" date="2016-07" db="EMBL/GenBank/DDBJ databases">
        <title>Bacillus oceanisediminis whole genome.</title>
        <authorList>
            <person name="Pal Y."/>
            <person name="Verma A."/>
            <person name="Mual P."/>
            <person name="Srinivasan K."/>
        </authorList>
    </citation>
    <scope>NUCLEOTIDE SEQUENCE [LARGE SCALE GENOMIC DNA]</scope>
    <source>
        <strain evidence="7 8">Bhandara28</strain>
    </source>
</reference>
<dbReference type="PANTHER" id="PTHR46098:SF1">
    <property type="entry name" value="TRNA (CYTOSINE(38)-C(5))-METHYLTRANSFERASE"/>
    <property type="match status" value="1"/>
</dbReference>
<accession>A0ABX3CLB1</accession>
<gene>
    <name evidence="7" type="ORF">BBV17_26630</name>
</gene>
<evidence type="ECO:0000256" key="6">
    <source>
        <dbReference type="PROSITE-ProRule" id="PRU01016"/>
    </source>
</evidence>
<dbReference type="InterPro" id="IPR050750">
    <property type="entry name" value="C5-MTase"/>
</dbReference>
<keyword evidence="8" id="KW-1185">Reference proteome</keyword>
<dbReference type="Gene3D" id="3.90.120.10">
    <property type="entry name" value="DNA Methylase, subunit A, domain 2"/>
    <property type="match status" value="1"/>
</dbReference>
<dbReference type="InterPro" id="IPR029063">
    <property type="entry name" value="SAM-dependent_MTases_sf"/>
</dbReference>
<dbReference type="PANTHER" id="PTHR46098">
    <property type="entry name" value="TRNA (CYTOSINE(38)-C(5))-METHYLTRANSFERASE"/>
    <property type="match status" value="1"/>
</dbReference>
<sequence>MNLKLKKVYMVSKKADKPRLFLQHLVCEAAGLTPGQELYISINEENEEIQIQNYPMDTEHKIHVASRLSKVSGKRRPLVDTAGEKYSSIIDVKQKVEISVYRKGENSRIVIQPLRYNLFTNKTLPSQKDERIRLLSIAAGAGVGTAAMCDTQLFSAVQEVELEDDSAEILMRNFPNSYIFNGDIRDVHEVHEADVVVASLPCNEFSSLGYQEGNLMNNLMIATAKIIKSSKAEMLFFENVPSFFKSDAWFSLRDLLADDYLYWTEKELEAWEFGSIASRKRIYCCAFRQERAFKSFQFPVPKKMRRRKLKDIMDPANVKHEWKSLEKWMDSFNSREAWKDRSLDLTFVTKDASRIQCIPKRYAGHSASSSYVLNEENKKSWRFLSVNEIRKILGVPEWFEFTDHISDLRKYELLGQSVDCRVIKAIANRIAHTFMKLKSRAENSIVKKEPQSLSVTNNGQLQLLFS</sequence>
<keyword evidence="4 6" id="KW-0949">S-adenosyl-L-methionine</keyword>
<dbReference type="InterPro" id="IPR001525">
    <property type="entry name" value="C5_MeTfrase"/>
</dbReference>
<evidence type="ECO:0000256" key="5">
    <source>
        <dbReference type="ARBA" id="ARBA00022747"/>
    </source>
</evidence>
<dbReference type="Gene3D" id="3.40.50.150">
    <property type="entry name" value="Vaccinia Virus protein VP39"/>
    <property type="match status" value="1"/>
</dbReference>
<dbReference type="InterPro" id="IPR018117">
    <property type="entry name" value="C5_DNA_meth_AS"/>
</dbReference>
<keyword evidence="5" id="KW-0680">Restriction system</keyword>
<protein>
    <recommendedName>
        <fullName evidence="1">DNA (cytosine-5-)-methyltransferase</fullName>
        <ecNumber evidence="1">2.1.1.37</ecNumber>
    </recommendedName>
</protein>
<dbReference type="PROSITE" id="PS51679">
    <property type="entry name" value="SAM_MT_C5"/>
    <property type="match status" value="1"/>
</dbReference>
<evidence type="ECO:0000256" key="2">
    <source>
        <dbReference type="ARBA" id="ARBA00022603"/>
    </source>
</evidence>
<dbReference type="Pfam" id="PF00145">
    <property type="entry name" value="DNA_methylase"/>
    <property type="match status" value="1"/>
</dbReference>
<dbReference type="Proteomes" id="UP000180194">
    <property type="component" value="Unassembled WGS sequence"/>
</dbReference>
<dbReference type="EC" id="2.1.1.37" evidence="1"/>
<comment type="caution">
    <text evidence="7">The sequence shown here is derived from an EMBL/GenBank/DDBJ whole genome shotgun (WGS) entry which is preliminary data.</text>
</comment>
<evidence type="ECO:0000256" key="4">
    <source>
        <dbReference type="ARBA" id="ARBA00022691"/>
    </source>
</evidence>
<name>A0ABX3CLB1_9BACI</name>
<evidence type="ECO:0000256" key="3">
    <source>
        <dbReference type="ARBA" id="ARBA00022679"/>
    </source>
</evidence>
<feature type="active site" evidence="6">
    <location>
        <position position="202"/>
    </location>
</feature>
<dbReference type="PROSITE" id="PS00094">
    <property type="entry name" value="C5_MTASE_1"/>
    <property type="match status" value="1"/>
</dbReference>
<keyword evidence="3 6" id="KW-0808">Transferase</keyword>
<dbReference type="EMBL" id="MBRJ01000048">
    <property type="protein sequence ID" value="OHX42897.1"/>
    <property type="molecule type" value="Genomic_DNA"/>
</dbReference>
<dbReference type="SUPFAM" id="SSF53335">
    <property type="entry name" value="S-adenosyl-L-methionine-dependent methyltransferases"/>
    <property type="match status" value="1"/>
</dbReference>
<evidence type="ECO:0000313" key="8">
    <source>
        <dbReference type="Proteomes" id="UP000180194"/>
    </source>
</evidence>
<evidence type="ECO:0000256" key="1">
    <source>
        <dbReference type="ARBA" id="ARBA00011975"/>
    </source>
</evidence>
<comment type="similarity">
    <text evidence="6">Belongs to the class I-like SAM-binding methyltransferase superfamily. C5-methyltransferase family.</text>
</comment>